<organism evidence="1 2">
    <name type="scientific">Dermatophagoides pteronyssinus</name>
    <name type="common">European house dust mite</name>
    <dbReference type="NCBI Taxonomy" id="6956"/>
    <lineage>
        <taxon>Eukaryota</taxon>
        <taxon>Metazoa</taxon>
        <taxon>Ecdysozoa</taxon>
        <taxon>Arthropoda</taxon>
        <taxon>Chelicerata</taxon>
        <taxon>Arachnida</taxon>
        <taxon>Acari</taxon>
        <taxon>Acariformes</taxon>
        <taxon>Sarcoptiformes</taxon>
        <taxon>Astigmata</taxon>
        <taxon>Psoroptidia</taxon>
        <taxon>Analgoidea</taxon>
        <taxon>Pyroglyphidae</taxon>
        <taxon>Dermatophagoidinae</taxon>
        <taxon>Dermatophagoides</taxon>
    </lineage>
</organism>
<dbReference type="EMBL" id="NJHN03000024">
    <property type="protein sequence ID" value="KAH9424956.1"/>
    <property type="molecule type" value="Genomic_DNA"/>
</dbReference>
<sequence length="73" mass="8574">MAKWLNELRLLWGHQLLWLKREKRFINDFNDGGKTSKPNKQPNGQMTLGPLKSSGVYGVYARYIMYSLMLKEL</sequence>
<reference evidence="1 2" key="1">
    <citation type="journal article" date="2018" name="J. Allergy Clin. Immunol.">
        <title>High-quality assembly of Dermatophagoides pteronyssinus genome and transcriptome reveals a wide range of novel allergens.</title>
        <authorList>
            <person name="Liu X.Y."/>
            <person name="Yang K.Y."/>
            <person name="Wang M.Q."/>
            <person name="Kwok J.S."/>
            <person name="Zeng X."/>
            <person name="Yang Z."/>
            <person name="Xiao X.J."/>
            <person name="Lau C.P."/>
            <person name="Li Y."/>
            <person name="Huang Z.M."/>
            <person name="Ba J.G."/>
            <person name="Yim A.K."/>
            <person name="Ouyang C.Y."/>
            <person name="Ngai S.M."/>
            <person name="Chan T.F."/>
            <person name="Leung E.L."/>
            <person name="Liu L."/>
            <person name="Liu Z.G."/>
            <person name="Tsui S.K."/>
        </authorList>
    </citation>
    <scope>NUCLEOTIDE SEQUENCE [LARGE SCALE GENOMIC DNA]</scope>
    <source>
        <strain evidence="1">Derp</strain>
    </source>
</reference>
<evidence type="ECO:0000313" key="1">
    <source>
        <dbReference type="EMBL" id="KAH9424956.1"/>
    </source>
</evidence>
<protein>
    <submittedName>
        <fullName evidence="1">Uncharacterized protein</fullName>
    </submittedName>
</protein>
<gene>
    <name evidence="1" type="ORF">DERP_009179</name>
</gene>
<evidence type="ECO:0000313" key="2">
    <source>
        <dbReference type="Proteomes" id="UP000887458"/>
    </source>
</evidence>
<proteinExistence type="predicted"/>
<comment type="caution">
    <text evidence="1">The sequence shown here is derived from an EMBL/GenBank/DDBJ whole genome shotgun (WGS) entry which is preliminary data.</text>
</comment>
<reference evidence="1 2" key="2">
    <citation type="journal article" date="2022" name="Mol. Biol. Evol.">
        <title>Comparative Genomics Reveals Insights into the Divergent Evolution of Astigmatic Mites and Household Pest Adaptations.</title>
        <authorList>
            <person name="Xiong Q."/>
            <person name="Wan A.T."/>
            <person name="Liu X."/>
            <person name="Fung C.S."/>
            <person name="Xiao X."/>
            <person name="Malainual N."/>
            <person name="Hou J."/>
            <person name="Wang L."/>
            <person name="Wang M."/>
            <person name="Yang K.Y."/>
            <person name="Cui Y."/>
            <person name="Leung E.L."/>
            <person name="Nong W."/>
            <person name="Shin S.K."/>
            <person name="Au S.W."/>
            <person name="Jeong K.Y."/>
            <person name="Chew F.T."/>
            <person name="Hui J.H."/>
            <person name="Leung T.F."/>
            <person name="Tungtrongchitr A."/>
            <person name="Zhong N."/>
            <person name="Liu Z."/>
            <person name="Tsui S.K."/>
        </authorList>
    </citation>
    <scope>NUCLEOTIDE SEQUENCE [LARGE SCALE GENOMIC DNA]</scope>
    <source>
        <strain evidence="1">Derp</strain>
    </source>
</reference>
<name>A0ABQ8JQS1_DERPT</name>
<accession>A0ABQ8JQS1</accession>
<dbReference type="Proteomes" id="UP000887458">
    <property type="component" value="Unassembled WGS sequence"/>
</dbReference>
<keyword evidence="2" id="KW-1185">Reference proteome</keyword>